<dbReference type="PROSITE" id="PS50111">
    <property type="entry name" value="CHEMOTAXIS_TRANSDUC_2"/>
    <property type="match status" value="1"/>
</dbReference>
<dbReference type="SMART" id="SM00283">
    <property type="entry name" value="MA"/>
    <property type="match status" value="1"/>
</dbReference>
<protein>
    <submittedName>
        <fullName evidence="6">Methyl-accepting chemotaxis protein</fullName>
    </submittedName>
</protein>
<dbReference type="PATRIC" id="fig|1348973.3.peg.2603"/>
<keyword evidence="1 3" id="KW-0807">Transducer</keyword>
<evidence type="ECO:0000259" key="5">
    <source>
        <dbReference type="PROSITE" id="PS50111"/>
    </source>
</evidence>
<dbReference type="InterPro" id="IPR009050">
    <property type="entry name" value="Globin-like_sf"/>
</dbReference>
<keyword evidence="4" id="KW-0175">Coiled coil</keyword>
<organism evidence="6 7">
    <name type="scientific">Schinkia azotoformans MEV2011</name>
    <dbReference type="NCBI Taxonomy" id="1348973"/>
    <lineage>
        <taxon>Bacteria</taxon>
        <taxon>Bacillati</taxon>
        <taxon>Bacillota</taxon>
        <taxon>Bacilli</taxon>
        <taxon>Bacillales</taxon>
        <taxon>Bacillaceae</taxon>
        <taxon>Calidifontibacillus/Schinkia group</taxon>
        <taxon>Schinkia</taxon>
    </lineage>
</organism>
<dbReference type="PANTHER" id="PTHR32089:SF112">
    <property type="entry name" value="LYSOZYME-LIKE PROTEIN-RELATED"/>
    <property type="match status" value="1"/>
</dbReference>
<dbReference type="PRINTS" id="PR00260">
    <property type="entry name" value="CHEMTRNSDUCR"/>
</dbReference>
<name>A0A072NJP8_SCHAZ</name>
<dbReference type="Pfam" id="PF00015">
    <property type="entry name" value="MCPsignal"/>
    <property type="match status" value="1"/>
</dbReference>
<dbReference type="InterPro" id="IPR004089">
    <property type="entry name" value="MCPsignal_dom"/>
</dbReference>
<evidence type="ECO:0000256" key="1">
    <source>
        <dbReference type="ARBA" id="ARBA00023224"/>
    </source>
</evidence>
<dbReference type="EMBL" id="JJRY01000010">
    <property type="protein sequence ID" value="KEF37934.1"/>
    <property type="molecule type" value="Genomic_DNA"/>
</dbReference>
<dbReference type="GO" id="GO:0016020">
    <property type="term" value="C:membrane"/>
    <property type="evidence" value="ECO:0007669"/>
    <property type="project" value="InterPro"/>
</dbReference>
<gene>
    <name evidence="6" type="ORF">M670_02690</name>
</gene>
<evidence type="ECO:0000256" key="2">
    <source>
        <dbReference type="ARBA" id="ARBA00029447"/>
    </source>
</evidence>
<proteinExistence type="inferred from homology"/>
<dbReference type="AlphaFoldDB" id="A0A072NJP8"/>
<dbReference type="OrthoDB" id="266313at2"/>
<evidence type="ECO:0000256" key="3">
    <source>
        <dbReference type="PROSITE-ProRule" id="PRU00284"/>
    </source>
</evidence>
<dbReference type="InterPro" id="IPR004090">
    <property type="entry name" value="Chemotax_Me-accpt_rcpt"/>
</dbReference>
<reference evidence="6 7" key="1">
    <citation type="submission" date="2014-04" db="EMBL/GenBank/DDBJ databases">
        <title>Draft genome sequence of Bacillus azotoformans MEV2011, a (co-) denitrifying strain unable to grow in the presence of oxygen.</title>
        <authorList>
            <person name="Nielsen M."/>
            <person name="Schreiber L."/>
            <person name="Finster K."/>
            <person name="Schramm A."/>
        </authorList>
    </citation>
    <scope>NUCLEOTIDE SEQUENCE [LARGE SCALE GENOMIC DNA]</scope>
    <source>
        <strain evidence="6 7">MEV2011</strain>
    </source>
</reference>
<dbReference type="GO" id="GO:0019825">
    <property type="term" value="F:oxygen binding"/>
    <property type="evidence" value="ECO:0007669"/>
    <property type="project" value="InterPro"/>
</dbReference>
<evidence type="ECO:0000256" key="4">
    <source>
        <dbReference type="SAM" id="Coils"/>
    </source>
</evidence>
<dbReference type="GO" id="GO:0020037">
    <property type="term" value="F:heme binding"/>
    <property type="evidence" value="ECO:0007669"/>
    <property type="project" value="InterPro"/>
</dbReference>
<dbReference type="CDD" id="cd11386">
    <property type="entry name" value="MCP_signal"/>
    <property type="match status" value="1"/>
</dbReference>
<feature type="coiled-coil region" evidence="4">
    <location>
        <begin position="540"/>
        <end position="567"/>
    </location>
</feature>
<dbReference type="Proteomes" id="UP000027936">
    <property type="component" value="Unassembled WGS sequence"/>
</dbReference>
<dbReference type="SUPFAM" id="SSF58104">
    <property type="entry name" value="Methyl-accepting chemotaxis protein (MCP) signaling domain"/>
    <property type="match status" value="1"/>
</dbReference>
<comment type="caution">
    <text evidence="6">The sequence shown here is derived from an EMBL/GenBank/DDBJ whole genome shotgun (WGS) entry which is preliminary data.</text>
</comment>
<dbReference type="PANTHER" id="PTHR32089">
    <property type="entry name" value="METHYL-ACCEPTING CHEMOTAXIS PROTEIN MCPB"/>
    <property type="match status" value="1"/>
</dbReference>
<feature type="domain" description="Methyl-accepting transducer" evidence="5">
    <location>
        <begin position="192"/>
        <end position="413"/>
    </location>
</feature>
<dbReference type="SUPFAM" id="SSF46458">
    <property type="entry name" value="Globin-like"/>
    <property type="match status" value="1"/>
</dbReference>
<dbReference type="InterPro" id="IPR012292">
    <property type="entry name" value="Globin/Proto"/>
</dbReference>
<dbReference type="GO" id="GO:0007165">
    <property type="term" value="P:signal transduction"/>
    <property type="evidence" value="ECO:0007669"/>
    <property type="project" value="UniProtKB-KW"/>
</dbReference>
<evidence type="ECO:0000313" key="6">
    <source>
        <dbReference type="EMBL" id="KEF37934.1"/>
    </source>
</evidence>
<comment type="similarity">
    <text evidence="2">Belongs to the methyl-accepting chemotaxis (MCP) protein family.</text>
</comment>
<dbReference type="GO" id="GO:0004888">
    <property type="term" value="F:transmembrane signaling receptor activity"/>
    <property type="evidence" value="ECO:0007669"/>
    <property type="project" value="InterPro"/>
</dbReference>
<dbReference type="Gene3D" id="1.10.287.950">
    <property type="entry name" value="Methyl-accepting chemotaxis protein"/>
    <property type="match status" value="1"/>
</dbReference>
<dbReference type="RefSeq" id="WP_035196056.1">
    <property type="nucleotide sequence ID" value="NZ_JJRY01000010.1"/>
</dbReference>
<dbReference type="Gene3D" id="1.20.120.30">
    <property type="entry name" value="Aspartate receptor, ligand-binding domain"/>
    <property type="match status" value="1"/>
</dbReference>
<accession>A0A072NJP8</accession>
<dbReference type="InterPro" id="IPR025991">
    <property type="entry name" value="Chemoreceptor_zinc-bind_dom"/>
</dbReference>
<dbReference type="Pfam" id="PF13682">
    <property type="entry name" value="CZB"/>
    <property type="match status" value="1"/>
</dbReference>
<evidence type="ECO:0000313" key="7">
    <source>
        <dbReference type="Proteomes" id="UP000027936"/>
    </source>
</evidence>
<sequence length="578" mass="65824">MFDKLKPRVNIDKFLQYGTDIEVKGRFKDTLAYNHFTTEDQARLKEIVSLLESSTNEMVRIFETYLKELKAEEIERISTASIERYINIFFYEERNEEYVDQIISFFEELRTHHYNIGKLVVAFNQFNFYLITNLLAKKGQNPHKCLQLLEVLQRAINIDQQILIEVFTEKVVEQVSEGIAQLMDKNAEIMFIKGLIQSLEEQNHEIQNASAATEEISASIADVAKSATHVSEKTALAVNKAENGRHVISNALDEIVHTRDTFENIVKNFSQLKVYVSTIEDIVGLINGIADQTNLLALNASIEAARAGEHGKGFAVVANEVRKLAENTVSSVKQVNHNVQNLRAFSTEVSDSINSTSVVIEKATTEAQEALPLLSEIVEIVEEINENTNSIAAVCEEQAAATDDISNRMASISNLSEDVRELGRNTGSAVYTLSQTIDSFRQNMINNNNILLSTKALLSLSKTDHILWKWRIYNMFLGLETIDPNEVTSHNHCRLGKWYFHENTKERCRHFSSYQKLNEPHRHVHECARKAAEAYLAKDMVQAEEHLSNLEEASKEVLQRINELLNDLEYEKQLRQSK</sequence>
<dbReference type="GO" id="GO:0006935">
    <property type="term" value="P:chemotaxis"/>
    <property type="evidence" value="ECO:0007669"/>
    <property type="project" value="InterPro"/>
</dbReference>
<dbReference type="Gene3D" id="1.10.490.10">
    <property type="entry name" value="Globins"/>
    <property type="match status" value="1"/>
</dbReference>